<proteinExistence type="predicted"/>
<evidence type="ECO:0000256" key="5">
    <source>
        <dbReference type="ARBA" id="ARBA00023014"/>
    </source>
</evidence>
<dbReference type="InterPro" id="IPR004017">
    <property type="entry name" value="Cys_rich_dom"/>
</dbReference>
<dbReference type="PIRSF" id="PIRSF000139">
    <property type="entry name" value="Glc_ox_4Fe-4S"/>
    <property type="match status" value="1"/>
</dbReference>
<dbReference type="InterPro" id="IPR017900">
    <property type="entry name" value="4Fe4S_Fe_S_CS"/>
</dbReference>
<dbReference type="PROSITE" id="PS00198">
    <property type="entry name" value="4FE4S_FER_1"/>
    <property type="match status" value="1"/>
</dbReference>
<dbReference type="RefSeq" id="WP_377773870.1">
    <property type="nucleotide sequence ID" value="NZ_JBHUOQ010000003.1"/>
</dbReference>
<protein>
    <recommendedName>
        <fullName evidence="6">Glycolate oxidase iron-sulfur subunit</fullName>
        <ecNumber evidence="6">1.1.99.14</ecNumber>
    </recommendedName>
</protein>
<evidence type="ECO:0000256" key="6">
    <source>
        <dbReference type="PIRNR" id="PIRNR000139"/>
    </source>
</evidence>
<evidence type="ECO:0000313" key="8">
    <source>
        <dbReference type="EMBL" id="MFD2830642.1"/>
    </source>
</evidence>
<dbReference type="InterPro" id="IPR009051">
    <property type="entry name" value="Helical_ferredxn"/>
</dbReference>
<comment type="caution">
    <text evidence="8">The sequence shown here is derived from an EMBL/GenBank/DDBJ whole genome shotgun (WGS) entry which is preliminary data.</text>
</comment>
<dbReference type="Proteomes" id="UP001597519">
    <property type="component" value="Unassembled WGS sequence"/>
</dbReference>
<dbReference type="PANTHER" id="PTHR32479">
    <property type="entry name" value="GLYCOLATE OXIDASE IRON-SULFUR SUBUNIT"/>
    <property type="match status" value="1"/>
</dbReference>
<evidence type="ECO:0000259" key="7">
    <source>
        <dbReference type="PROSITE" id="PS51379"/>
    </source>
</evidence>
<evidence type="ECO:0000256" key="3">
    <source>
        <dbReference type="ARBA" id="ARBA00022737"/>
    </source>
</evidence>
<dbReference type="SUPFAM" id="SSF46548">
    <property type="entry name" value="alpha-helical ferredoxin"/>
    <property type="match status" value="1"/>
</dbReference>
<sequence>MTQLLDKLDYEATFDCVQCGYCLPVCPTYIAFKKEKHSPRGRINLVKMAVEEKINIEDMSEGIDLCLGCRACETICPTNVRYGDILMSAVEVLKDHRKESITEKMLRTGAFKFALKNKRVLRLGNKGLYLYQRSGIDRLVKSAGILKPLPKYNDLSRAVPDVVLSKRIKGSVNPFRQKGLSVGFFQGCIMDTFFSRINSLAVKIMEAHHVQVTNIKAQTCCGALQHHAGEHDLTVAQAKENIAAYEKYDFDYIVNTIGGCGATLKEYHKLFEAGTDWYKRAEAFTDKVRDISEIMASVDLNLQHPVNQRAVFQPSCHLENVQKVFKDPLNIIKKIPGINYQEMNGQSLCCGSAGIYNIIHFNESMQILDLKMNNVKKAAPDLIITSNPGCHIQLKLGVERENLSSEVEVKHIVEVVAESCGITLDH</sequence>
<organism evidence="8 9">
    <name type="scientific">Corticicoccus populi</name>
    <dbReference type="NCBI Taxonomy" id="1812821"/>
    <lineage>
        <taxon>Bacteria</taxon>
        <taxon>Bacillati</taxon>
        <taxon>Bacillota</taxon>
        <taxon>Bacilli</taxon>
        <taxon>Bacillales</taxon>
        <taxon>Staphylococcaceae</taxon>
        <taxon>Corticicoccus</taxon>
    </lineage>
</organism>
<evidence type="ECO:0000256" key="4">
    <source>
        <dbReference type="ARBA" id="ARBA00023004"/>
    </source>
</evidence>
<dbReference type="InterPro" id="IPR012257">
    <property type="entry name" value="Glc_ox_4Fe-4S"/>
</dbReference>
<dbReference type="PROSITE" id="PS51379">
    <property type="entry name" value="4FE4S_FER_2"/>
    <property type="match status" value="2"/>
</dbReference>
<name>A0ABW5WXA8_9STAP</name>
<comment type="cofactor">
    <cofactor evidence="6">
        <name>[4Fe-4S] cluster</name>
        <dbReference type="ChEBI" id="CHEBI:49883"/>
    </cofactor>
    <text evidence="6">Binds 2 [4Fe-4S] clusters.</text>
</comment>
<keyword evidence="1 6" id="KW-0004">4Fe-4S</keyword>
<comment type="catalytic activity">
    <reaction evidence="6">
        <text>glycolate + A = glyoxylate + AH2</text>
        <dbReference type="Rhea" id="RHEA:21264"/>
        <dbReference type="ChEBI" id="CHEBI:13193"/>
        <dbReference type="ChEBI" id="CHEBI:17499"/>
        <dbReference type="ChEBI" id="CHEBI:29805"/>
        <dbReference type="ChEBI" id="CHEBI:36655"/>
        <dbReference type="EC" id="1.1.99.14"/>
    </reaction>
</comment>
<reference evidence="9" key="1">
    <citation type="journal article" date="2019" name="Int. J. Syst. Evol. Microbiol.">
        <title>The Global Catalogue of Microorganisms (GCM) 10K type strain sequencing project: providing services to taxonomists for standard genome sequencing and annotation.</title>
        <authorList>
            <consortium name="The Broad Institute Genomics Platform"/>
            <consortium name="The Broad Institute Genome Sequencing Center for Infectious Disease"/>
            <person name="Wu L."/>
            <person name="Ma J."/>
        </authorList>
    </citation>
    <scope>NUCLEOTIDE SEQUENCE [LARGE SCALE GENOMIC DNA]</scope>
    <source>
        <strain evidence="9">KCTC 33575</strain>
    </source>
</reference>
<accession>A0ABW5WXA8</accession>
<dbReference type="PANTHER" id="PTHR32479:SF17">
    <property type="entry name" value="GLYCOLATE OXIDASE IRON-SULFUR SUBUNIT"/>
    <property type="match status" value="1"/>
</dbReference>
<keyword evidence="5 6" id="KW-0411">Iron-sulfur</keyword>
<comment type="function">
    <text evidence="6">Component of a complex that catalyzes the oxidation of glycolate to glyoxylate.</text>
</comment>
<feature type="domain" description="4Fe-4S ferredoxin-type" evidence="7">
    <location>
        <begin position="57"/>
        <end position="86"/>
    </location>
</feature>
<keyword evidence="4 6" id="KW-0408">Iron</keyword>
<gene>
    <name evidence="8" type="ORF">ACFSX4_09220</name>
</gene>
<keyword evidence="9" id="KW-1185">Reference proteome</keyword>
<evidence type="ECO:0000313" key="9">
    <source>
        <dbReference type="Proteomes" id="UP001597519"/>
    </source>
</evidence>
<keyword evidence="2 6" id="KW-0479">Metal-binding</keyword>
<evidence type="ECO:0000256" key="1">
    <source>
        <dbReference type="ARBA" id="ARBA00022485"/>
    </source>
</evidence>
<dbReference type="Pfam" id="PF13183">
    <property type="entry name" value="Fer4_8"/>
    <property type="match status" value="1"/>
</dbReference>
<keyword evidence="6" id="KW-0813">Transport</keyword>
<evidence type="ECO:0000256" key="2">
    <source>
        <dbReference type="ARBA" id="ARBA00022723"/>
    </source>
</evidence>
<dbReference type="EC" id="1.1.99.14" evidence="6"/>
<feature type="domain" description="4Fe-4S ferredoxin-type" evidence="7">
    <location>
        <begin position="6"/>
        <end position="37"/>
    </location>
</feature>
<dbReference type="InterPro" id="IPR017896">
    <property type="entry name" value="4Fe4S_Fe-S-bd"/>
</dbReference>
<comment type="catalytic activity">
    <reaction evidence="6">
        <text>(R)-lactate + A = pyruvate + AH2</text>
        <dbReference type="Rhea" id="RHEA:15089"/>
        <dbReference type="ChEBI" id="CHEBI:13193"/>
        <dbReference type="ChEBI" id="CHEBI:15361"/>
        <dbReference type="ChEBI" id="CHEBI:16004"/>
        <dbReference type="ChEBI" id="CHEBI:17499"/>
    </reaction>
</comment>
<dbReference type="Pfam" id="PF02754">
    <property type="entry name" value="CCG"/>
    <property type="match status" value="2"/>
</dbReference>
<keyword evidence="6" id="KW-0249">Electron transport</keyword>
<dbReference type="EMBL" id="JBHUOQ010000003">
    <property type="protein sequence ID" value="MFD2830642.1"/>
    <property type="molecule type" value="Genomic_DNA"/>
</dbReference>
<keyword evidence="3" id="KW-0677">Repeat</keyword>
<dbReference type="Gene3D" id="1.10.1060.10">
    <property type="entry name" value="Alpha-helical ferredoxin"/>
    <property type="match status" value="1"/>
</dbReference>